<dbReference type="Gene3D" id="1.20.59.20">
    <property type="match status" value="1"/>
</dbReference>
<comment type="function">
    <text evidence="8">Ligates lysine onto the cytidine present at position 34 of the AUA codon-specific tRNA(Ile) that contains the anticodon CAU, in an ATP-dependent manner. Cytidine is converted to lysidine, thus changing the amino acid specificity of the tRNA from methionine to isoleucine.</text>
</comment>
<dbReference type="Proteomes" id="UP000184080">
    <property type="component" value="Unassembled WGS sequence"/>
</dbReference>
<dbReference type="NCBIfam" id="TIGR02433">
    <property type="entry name" value="lysidine_TilS_C"/>
    <property type="match status" value="1"/>
</dbReference>
<evidence type="ECO:0000256" key="5">
    <source>
        <dbReference type="ARBA" id="ARBA00022741"/>
    </source>
</evidence>
<dbReference type="InterPro" id="IPR012094">
    <property type="entry name" value="tRNA_Ile_lys_synt"/>
</dbReference>
<reference evidence="10 11" key="1">
    <citation type="submission" date="2016-11" db="EMBL/GenBank/DDBJ databases">
        <authorList>
            <person name="Jaros S."/>
            <person name="Januszkiewicz K."/>
            <person name="Wedrychowicz H."/>
        </authorList>
    </citation>
    <scope>NUCLEOTIDE SEQUENCE [LARGE SCALE GENOMIC DNA]</scope>
    <source>
        <strain evidence="10 11">DSM 21864</strain>
    </source>
</reference>
<evidence type="ECO:0000256" key="2">
    <source>
        <dbReference type="ARBA" id="ARBA00022490"/>
    </source>
</evidence>
<evidence type="ECO:0000256" key="6">
    <source>
        <dbReference type="ARBA" id="ARBA00022840"/>
    </source>
</evidence>
<dbReference type="InterPro" id="IPR011063">
    <property type="entry name" value="TilS/TtcA_N"/>
</dbReference>
<evidence type="ECO:0000256" key="3">
    <source>
        <dbReference type="ARBA" id="ARBA00022598"/>
    </source>
</evidence>
<accession>A0A1M6LH37</accession>
<dbReference type="CDD" id="cd01992">
    <property type="entry name" value="TilS_N"/>
    <property type="match status" value="1"/>
</dbReference>
<gene>
    <name evidence="8" type="primary">tilS</name>
    <name evidence="10" type="ORF">SAMN05444401_3636</name>
</gene>
<sequence length="475" mass="55245">MVDKALSYINEHSMLKSGEKVLVALSGGPDSVCLIHILYNLQEKLNIQCFAAHLNHCLRGEEADKDEAYSEELCRRLNIPFFSKRVDINALAAKRGISVEMAGREARYEFFDEIKNKYQIHKIAVAHNANDQAETILMRFMRGTGSEGLRGIKPIREGIFIRPILCLSREEIEEYCRINNLNPRIDKTNLEDIYYRNKIRLQLLPYIEENFNSNIISTLNRLAYLIDSDNDYIQEQVDINYNIFCNANEEGLLIHKDAFKLHKAILSRLIRKAYNEFSGIHSNFQKVHVDDIIFLQKQGTGRSINLPGGICAENRYYDIYFFKKDSKGELVFNEKYIIENINDIKSKLYEGFNIYLQDFRLNLNIKRLELKPSLNLKTNNTTKYFDLDKIKGSILLRNRKAGDRFSPLGMKGSKKLKDLFIDLKVPQDKRNDIPLLCFDDDIAWIIGYNISDKYKVDKNTKNILQIKLESEAFFE</sequence>
<proteinExistence type="inferred from homology"/>
<feature type="domain" description="Lysidine-tRNA(Ile) synthetase C-terminal" evidence="9">
    <location>
        <begin position="394"/>
        <end position="466"/>
    </location>
</feature>
<dbReference type="HAMAP" id="MF_01161">
    <property type="entry name" value="tRNA_Ile_lys_synt"/>
    <property type="match status" value="1"/>
</dbReference>
<feature type="binding site" evidence="8">
    <location>
        <begin position="26"/>
        <end position="31"/>
    </location>
    <ligand>
        <name>ATP</name>
        <dbReference type="ChEBI" id="CHEBI:30616"/>
    </ligand>
</feature>
<dbReference type="EMBL" id="FQZO01000007">
    <property type="protein sequence ID" value="SHJ70522.1"/>
    <property type="molecule type" value="Genomic_DNA"/>
</dbReference>
<dbReference type="Pfam" id="PF11734">
    <property type="entry name" value="TilS_C"/>
    <property type="match status" value="1"/>
</dbReference>
<dbReference type="InterPro" id="IPR012796">
    <property type="entry name" value="Lysidine-tRNA-synth_C"/>
</dbReference>
<keyword evidence="5 8" id="KW-0547">Nucleotide-binding</keyword>
<dbReference type="AlphaFoldDB" id="A0A1M6LH37"/>
<keyword evidence="4 8" id="KW-0819">tRNA processing</keyword>
<dbReference type="GO" id="GO:0032267">
    <property type="term" value="F:tRNA(Ile)-lysidine synthase activity"/>
    <property type="evidence" value="ECO:0007669"/>
    <property type="project" value="UniProtKB-EC"/>
</dbReference>
<dbReference type="SUPFAM" id="SSF56037">
    <property type="entry name" value="PheT/TilS domain"/>
    <property type="match status" value="1"/>
</dbReference>
<evidence type="ECO:0000313" key="10">
    <source>
        <dbReference type="EMBL" id="SHJ70522.1"/>
    </source>
</evidence>
<evidence type="ECO:0000256" key="4">
    <source>
        <dbReference type="ARBA" id="ARBA00022694"/>
    </source>
</evidence>
<keyword evidence="11" id="KW-1185">Reference proteome</keyword>
<evidence type="ECO:0000256" key="1">
    <source>
        <dbReference type="ARBA" id="ARBA00004496"/>
    </source>
</evidence>
<dbReference type="InterPro" id="IPR014729">
    <property type="entry name" value="Rossmann-like_a/b/a_fold"/>
</dbReference>
<evidence type="ECO:0000313" key="11">
    <source>
        <dbReference type="Proteomes" id="UP000184080"/>
    </source>
</evidence>
<dbReference type="STRING" id="1121298.SAMN05444401_3636"/>
<dbReference type="Gene3D" id="3.40.50.620">
    <property type="entry name" value="HUPs"/>
    <property type="match status" value="1"/>
</dbReference>
<dbReference type="SUPFAM" id="SSF82829">
    <property type="entry name" value="MesJ substrate recognition domain-like"/>
    <property type="match status" value="1"/>
</dbReference>
<dbReference type="RefSeq" id="WP_242948987.1">
    <property type="nucleotide sequence ID" value="NZ_FQZO01000007.1"/>
</dbReference>
<dbReference type="GO" id="GO:0005524">
    <property type="term" value="F:ATP binding"/>
    <property type="evidence" value="ECO:0007669"/>
    <property type="project" value="UniProtKB-UniRule"/>
</dbReference>
<keyword evidence="2 8" id="KW-0963">Cytoplasm</keyword>
<dbReference type="SMART" id="SM00977">
    <property type="entry name" value="TilS_C"/>
    <property type="match status" value="1"/>
</dbReference>
<dbReference type="PANTHER" id="PTHR43033">
    <property type="entry name" value="TRNA(ILE)-LYSIDINE SYNTHASE-RELATED"/>
    <property type="match status" value="1"/>
</dbReference>
<dbReference type="InterPro" id="IPR012795">
    <property type="entry name" value="tRNA_Ile_lys_synt_N"/>
</dbReference>
<evidence type="ECO:0000256" key="7">
    <source>
        <dbReference type="ARBA" id="ARBA00048539"/>
    </source>
</evidence>
<dbReference type="InterPro" id="IPR020825">
    <property type="entry name" value="Phe-tRNA_synthase-like_B3/B4"/>
</dbReference>
<dbReference type="Gene3D" id="3.50.40.10">
    <property type="entry name" value="Phenylalanyl-trna Synthetase, Chain B, domain 3"/>
    <property type="match status" value="1"/>
</dbReference>
<keyword evidence="3 8" id="KW-0436">Ligase</keyword>
<dbReference type="PANTHER" id="PTHR43033:SF1">
    <property type="entry name" value="TRNA(ILE)-LYSIDINE SYNTHASE-RELATED"/>
    <property type="match status" value="1"/>
</dbReference>
<protein>
    <recommendedName>
        <fullName evidence="8">tRNA(Ile)-lysidine synthase</fullName>
        <ecNumber evidence="8">6.3.4.19</ecNumber>
    </recommendedName>
    <alternativeName>
        <fullName evidence="8">tRNA(Ile)-2-lysyl-cytidine synthase</fullName>
    </alternativeName>
    <alternativeName>
        <fullName evidence="8">tRNA(Ile)-lysidine synthetase</fullName>
    </alternativeName>
</protein>
<dbReference type="EC" id="6.3.4.19" evidence="8"/>
<keyword evidence="6 8" id="KW-0067">ATP-binding</keyword>
<organism evidence="10 11">
    <name type="scientific">Clostridium amylolyticum</name>
    <dbReference type="NCBI Taxonomy" id="1121298"/>
    <lineage>
        <taxon>Bacteria</taxon>
        <taxon>Bacillati</taxon>
        <taxon>Bacillota</taxon>
        <taxon>Clostridia</taxon>
        <taxon>Eubacteriales</taxon>
        <taxon>Clostridiaceae</taxon>
        <taxon>Clostridium</taxon>
    </lineage>
</organism>
<dbReference type="GO" id="GO:0006400">
    <property type="term" value="P:tRNA modification"/>
    <property type="evidence" value="ECO:0007669"/>
    <property type="project" value="UniProtKB-UniRule"/>
</dbReference>
<comment type="catalytic activity">
    <reaction evidence="7 8">
        <text>cytidine(34) in tRNA(Ile2) + L-lysine + ATP = lysidine(34) in tRNA(Ile2) + AMP + diphosphate + H(+)</text>
        <dbReference type="Rhea" id="RHEA:43744"/>
        <dbReference type="Rhea" id="RHEA-COMP:10625"/>
        <dbReference type="Rhea" id="RHEA-COMP:10670"/>
        <dbReference type="ChEBI" id="CHEBI:15378"/>
        <dbReference type="ChEBI" id="CHEBI:30616"/>
        <dbReference type="ChEBI" id="CHEBI:32551"/>
        <dbReference type="ChEBI" id="CHEBI:33019"/>
        <dbReference type="ChEBI" id="CHEBI:82748"/>
        <dbReference type="ChEBI" id="CHEBI:83665"/>
        <dbReference type="ChEBI" id="CHEBI:456215"/>
        <dbReference type="EC" id="6.3.4.19"/>
    </reaction>
</comment>
<dbReference type="GO" id="GO:0005737">
    <property type="term" value="C:cytoplasm"/>
    <property type="evidence" value="ECO:0007669"/>
    <property type="project" value="UniProtKB-SubCell"/>
</dbReference>
<evidence type="ECO:0000256" key="8">
    <source>
        <dbReference type="HAMAP-Rule" id="MF_01161"/>
    </source>
</evidence>
<comment type="similarity">
    <text evidence="8">Belongs to the tRNA(Ile)-lysidine synthase family.</text>
</comment>
<evidence type="ECO:0000259" key="9">
    <source>
        <dbReference type="SMART" id="SM00977"/>
    </source>
</evidence>
<name>A0A1M6LH37_9CLOT</name>
<comment type="domain">
    <text evidence="8">The N-terminal region contains the highly conserved SGGXDS motif, predicted to be a P-loop motif involved in ATP binding.</text>
</comment>
<dbReference type="SUPFAM" id="SSF52402">
    <property type="entry name" value="Adenine nucleotide alpha hydrolases-like"/>
    <property type="match status" value="1"/>
</dbReference>
<dbReference type="Pfam" id="PF01171">
    <property type="entry name" value="ATP_bind_3"/>
    <property type="match status" value="1"/>
</dbReference>
<dbReference type="NCBIfam" id="TIGR02432">
    <property type="entry name" value="lysidine_TilS_N"/>
    <property type="match status" value="1"/>
</dbReference>
<comment type="subcellular location">
    <subcellularLocation>
        <location evidence="1 8">Cytoplasm</location>
    </subcellularLocation>
</comment>